<dbReference type="Proteomes" id="UP000541136">
    <property type="component" value="Unassembled WGS sequence"/>
</dbReference>
<dbReference type="InterPro" id="IPR016047">
    <property type="entry name" value="M23ase_b-sheet_dom"/>
</dbReference>
<sequence>MLDGTLVTDAPFTQSPRTGRLLLLTALLSAAVLSGCASRSARAPVADHSTGGGATAATSAQASGTYVVRAGDTLFKIAQAHDMDVSRLAQLNNISNPSQLAIGQVLRLDGNTPMPSGGSTATTSPVKTTPPAGGEGSGTASAGTSAPVETTAARASDASLISWGWPSNGKIIQGFNATTKGIDIEGAVGAPVTAAAEGKVMYAGNGVRGLGNLILLGHSNGFITAYAHNQSLLVKTGESVKKGAKIATLGQSDTSSPRLHFEIRRRGTPVNPLSYLPAR</sequence>
<dbReference type="Pfam" id="PF01551">
    <property type="entry name" value="Peptidase_M23"/>
    <property type="match status" value="1"/>
</dbReference>
<dbReference type="InterPro" id="IPR011055">
    <property type="entry name" value="Dup_hybrid_motif"/>
</dbReference>
<dbReference type="Gene3D" id="3.10.350.10">
    <property type="entry name" value="LysM domain"/>
    <property type="match status" value="1"/>
</dbReference>
<evidence type="ECO:0000259" key="3">
    <source>
        <dbReference type="PROSITE" id="PS51782"/>
    </source>
</evidence>
<evidence type="ECO:0000256" key="2">
    <source>
        <dbReference type="SAM" id="MobiDB-lite"/>
    </source>
</evidence>
<dbReference type="EMBL" id="JACHIB010000008">
    <property type="protein sequence ID" value="MBB6083656.1"/>
    <property type="molecule type" value="Genomic_DNA"/>
</dbReference>
<evidence type="ECO:0000313" key="4">
    <source>
        <dbReference type="EMBL" id="MBB6083656.1"/>
    </source>
</evidence>
<proteinExistence type="inferred from homology"/>
<protein>
    <submittedName>
        <fullName evidence="4">Lipoprotein NlpD</fullName>
    </submittedName>
</protein>
<dbReference type="PANTHER" id="PTHR21666">
    <property type="entry name" value="PEPTIDASE-RELATED"/>
    <property type="match status" value="1"/>
</dbReference>
<dbReference type="CDD" id="cd00118">
    <property type="entry name" value="LysM"/>
    <property type="match status" value="1"/>
</dbReference>
<dbReference type="GO" id="GO:0004222">
    <property type="term" value="F:metalloendopeptidase activity"/>
    <property type="evidence" value="ECO:0007669"/>
    <property type="project" value="TreeGrafter"/>
</dbReference>
<name>A0A7W9TP00_CASDE</name>
<dbReference type="InterPro" id="IPR018392">
    <property type="entry name" value="LysM"/>
</dbReference>
<dbReference type="AlphaFoldDB" id="A0A7W9TP00"/>
<dbReference type="SMART" id="SM00257">
    <property type="entry name" value="LysM"/>
    <property type="match status" value="1"/>
</dbReference>
<feature type="compositionally biased region" description="Polar residues" evidence="2">
    <location>
        <begin position="113"/>
        <end position="127"/>
    </location>
</feature>
<evidence type="ECO:0000256" key="1">
    <source>
        <dbReference type="ARBA" id="ARBA00038420"/>
    </source>
</evidence>
<feature type="domain" description="LysM" evidence="3">
    <location>
        <begin position="64"/>
        <end position="108"/>
    </location>
</feature>
<dbReference type="InterPro" id="IPR050570">
    <property type="entry name" value="Cell_wall_metabolism_enzyme"/>
</dbReference>
<dbReference type="RefSeq" id="WP_151024794.1">
    <property type="nucleotide sequence ID" value="NZ_JACHIB010000008.1"/>
</dbReference>
<evidence type="ECO:0000313" key="5">
    <source>
        <dbReference type="Proteomes" id="UP000541136"/>
    </source>
</evidence>
<reference evidence="4 5" key="1">
    <citation type="submission" date="2020-08" db="EMBL/GenBank/DDBJ databases">
        <title>Genomic Encyclopedia of Type Strains, Phase IV (KMG-IV): sequencing the most valuable type-strain genomes for metagenomic binning, comparative biology and taxonomic classification.</title>
        <authorList>
            <person name="Goeker M."/>
        </authorList>
    </citation>
    <scope>NUCLEOTIDE SEQUENCE [LARGE SCALE GENOMIC DNA]</scope>
    <source>
        <strain evidence="4 5">DSM 12141</strain>
    </source>
</reference>
<gene>
    <name evidence="4" type="ORF">HNR28_001695</name>
</gene>
<feature type="region of interest" description="Disordered" evidence="2">
    <location>
        <begin position="109"/>
        <end position="149"/>
    </location>
</feature>
<dbReference type="Gene3D" id="2.70.70.10">
    <property type="entry name" value="Glucose Permease (Domain IIA)"/>
    <property type="match status" value="1"/>
</dbReference>
<accession>A0A7W9TP00</accession>
<feature type="compositionally biased region" description="Low complexity" evidence="2">
    <location>
        <begin position="138"/>
        <end position="147"/>
    </location>
</feature>
<dbReference type="InterPro" id="IPR036779">
    <property type="entry name" value="LysM_dom_sf"/>
</dbReference>
<keyword evidence="4" id="KW-0449">Lipoprotein</keyword>
<dbReference type="SUPFAM" id="SSF51261">
    <property type="entry name" value="Duplicated hybrid motif"/>
    <property type="match status" value="1"/>
</dbReference>
<dbReference type="CDD" id="cd12797">
    <property type="entry name" value="M23_peptidase"/>
    <property type="match status" value="1"/>
</dbReference>
<organism evidence="4 5">
    <name type="scientific">Castellaniella defragrans</name>
    <name type="common">Alcaligenes defragrans</name>
    <dbReference type="NCBI Taxonomy" id="75697"/>
    <lineage>
        <taxon>Bacteria</taxon>
        <taxon>Pseudomonadati</taxon>
        <taxon>Pseudomonadota</taxon>
        <taxon>Betaproteobacteria</taxon>
        <taxon>Burkholderiales</taxon>
        <taxon>Alcaligenaceae</taxon>
        <taxon>Castellaniella</taxon>
    </lineage>
</organism>
<comment type="caution">
    <text evidence="4">The sequence shown here is derived from an EMBL/GenBank/DDBJ whole genome shotgun (WGS) entry which is preliminary data.</text>
</comment>
<dbReference type="Pfam" id="PF01476">
    <property type="entry name" value="LysM"/>
    <property type="match status" value="1"/>
</dbReference>
<dbReference type="PROSITE" id="PS51782">
    <property type="entry name" value="LYSM"/>
    <property type="match status" value="1"/>
</dbReference>
<comment type="similarity">
    <text evidence="1">Belongs to the E.coli NlpD/Haemophilus LppB family.</text>
</comment>
<dbReference type="PANTHER" id="PTHR21666:SF263">
    <property type="entry name" value="MUREIN HYDROLASE ACTIVATOR NLPD"/>
    <property type="match status" value="1"/>
</dbReference>